<evidence type="ECO:0000313" key="1">
    <source>
        <dbReference type="EMBL" id="OXU32164.1"/>
    </source>
</evidence>
<dbReference type="Proteomes" id="UP000215335">
    <property type="component" value="Unassembled WGS sequence"/>
</dbReference>
<keyword evidence="2" id="KW-1185">Reference proteome</keyword>
<dbReference type="AlphaFoldDB" id="A0A232FN66"/>
<dbReference type="STRING" id="543379.A0A232FN66"/>
<gene>
    <name evidence="1" type="ORF">TSAR_012293</name>
</gene>
<evidence type="ECO:0000313" key="2">
    <source>
        <dbReference type="Proteomes" id="UP000215335"/>
    </source>
</evidence>
<comment type="caution">
    <text evidence="1">The sequence shown here is derived from an EMBL/GenBank/DDBJ whole genome shotgun (WGS) entry which is preliminary data.</text>
</comment>
<protein>
    <submittedName>
        <fullName evidence="1">Uncharacterized protein</fullName>
    </submittedName>
</protein>
<reference evidence="1 2" key="1">
    <citation type="journal article" date="2017" name="Curr. Biol.">
        <title>The Evolution of Venom by Co-option of Single-Copy Genes.</title>
        <authorList>
            <person name="Martinson E.O."/>
            <person name="Mrinalini"/>
            <person name="Kelkar Y.D."/>
            <person name="Chang C.H."/>
            <person name="Werren J.H."/>
        </authorList>
    </citation>
    <scope>NUCLEOTIDE SEQUENCE [LARGE SCALE GENOMIC DNA]</scope>
    <source>
        <strain evidence="1 2">Alberta</strain>
        <tissue evidence="1">Whole body</tissue>
    </source>
</reference>
<sequence>MYHFHQKETGSLEATKQAHILIIALIKDPDVDILQMLPKSKPASASMTSWDKSISSTIKNVN</sequence>
<name>A0A232FN66_9HYME</name>
<accession>A0A232FN66</accession>
<proteinExistence type="predicted"/>
<dbReference type="EMBL" id="NNAY01000005">
    <property type="protein sequence ID" value="OXU32164.1"/>
    <property type="molecule type" value="Genomic_DNA"/>
</dbReference>
<organism evidence="1 2">
    <name type="scientific">Trichomalopsis sarcophagae</name>
    <dbReference type="NCBI Taxonomy" id="543379"/>
    <lineage>
        <taxon>Eukaryota</taxon>
        <taxon>Metazoa</taxon>
        <taxon>Ecdysozoa</taxon>
        <taxon>Arthropoda</taxon>
        <taxon>Hexapoda</taxon>
        <taxon>Insecta</taxon>
        <taxon>Pterygota</taxon>
        <taxon>Neoptera</taxon>
        <taxon>Endopterygota</taxon>
        <taxon>Hymenoptera</taxon>
        <taxon>Apocrita</taxon>
        <taxon>Proctotrupomorpha</taxon>
        <taxon>Chalcidoidea</taxon>
        <taxon>Pteromalidae</taxon>
        <taxon>Pteromalinae</taxon>
        <taxon>Trichomalopsis</taxon>
    </lineage>
</organism>